<organism evidence="2 3">
    <name type="scientific">Corchorus olitorius</name>
    <dbReference type="NCBI Taxonomy" id="93759"/>
    <lineage>
        <taxon>Eukaryota</taxon>
        <taxon>Viridiplantae</taxon>
        <taxon>Streptophyta</taxon>
        <taxon>Embryophyta</taxon>
        <taxon>Tracheophyta</taxon>
        <taxon>Spermatophyta</taxon>
        <taxon>Magnoliopsida</taxon>
        <taxon>eudicotyledons</taxon>
        <taxon>Gunneridae</taxon>
        <taxon>Pentapetalae</taxon>
        <taxon>rosids</taxon>
        <taxon>malvids</taxon>
        <taxon>Malvales</taxon>
        <taxon>Malvaceae</taxon>
        <taxon>Grewioideae</taxon>
        <taxon>Apeibeae</taxon>
        <taxon>Corchorus</taxon>
    </lineage>
</organism>
<dbReference type="EMBL" id="AWUE01024765">
    <property type="protein sequence ID" value="OMO49825.1"/>
    <property type="molecule type" value="Genomic_DNA"/>
</dbReference>
<gene>
    <name evidence="2" type="ORF">COLO4_38352</name>
</gene>
<accession>A0A1R3FVL1</accession>
<dbReference type="PANTHER" id="PTHR31170:SF25">
    <property type="entry name" value="BNAA09G04570D PROTEIN"/>
    <property type="match status" value="1"/>
</dbReference>
<dbReference type="STRING" id="93759.A0A1R3FVL1"/>
<feature type="transmembrane region" description="Helical" evidence="1">
    <location>
        <begin position="439"/>
        <end position="463"/>
    </location>
</feature>
<dbReference type="InterPro" id="IPR004158">
    <property type="entry name" value="DUF247_pln"/>
</dbReference>
<evidence type="ECO:0000313" key="2">
    <source>
        <dbReference type="EMBL" id="OMO49825.1"/>
    </source>
</evidence>
<name>A0A1R3FVL1_9ROSI</name>
<evidence type="ECO:0000313" key="3">
    <source>
        <dbReference type="Proteomes" id="UP000187203"/>
    </source>
</evidence>
<evidence type="ECO:0000256" key="1">
    <source>
        <dbReference type="SAM" id="Phobius"/>
    </source>
</evidence>
<dbReference type="AlphaFoldDB" id="A0A1R3FVL1"/>
<dbReference type="OrthoDB" id="672127at2759"/>
<reference evidence="3" key="1">
    <citation type="submission" date="2013-09" db="EMBL/GenBank/DDBJ databases">
        <title>Corchorus olitorius genome sequencing.</title>
        <authorList>
            <person name="Alam M."/>
            <person name="Haque M.S."/>
            <person name="Islam M.S."/>
            <person name="Emdad E.M."/>
            <person name="Islam M.M."/>
            <person name="Ahmed B."/>
            <person name="Halim A."/>
            <person name="Hossen Q.M.M."/>
            <person name="Hossain M.Z."/>
            <person name="Ahmed R."/>
            <person name="Khan M.M."/>
            <person name="Islam R."/>
            <person name="Rashid M.M."/>
            <person name="Khan S.A."/>
            <person name="Rahman M.S."/>
            <person name="Alam M."/>
            <person name="Yahiya A.S."/>
            <person name="Khan M.S."/>
            <person name="Azam M.S."/>
            <person name="Haque T."/>
            <person name="Lashkar M.Z.H."/>
            <person name="Akhand A.I."/>
            <person name="Morshed G."/>
            <person name="Roy S."/>
            <person name="Uddin K.S."/>
            <person name="Rabeya T."/>
            <person name="Hossain A.S."/>
            <person name="Chowdhury A."/>
            <person name="Snigdha A.R."/>
            <person name="Mortoza M.S."/>
            <person name="Matin S.A."/>
            <person name="Hoque S.M.E."/>
            <person name="Islam M.K."/>
            <person name="Roy D.K."/>
            <person name="Haider R."/>
            <person name="Moosa M.M."/>
            <person name="Elias S.M."/>
            <person name="Hasan A.M."/>
            <person name="Jahan S."/>
            <person name="Shafiuddin M."/>
            <person name="Mahmood N."/>
            <person name="Shommy N.S."/>
        </authorList>
    </citation>
    <scope>NUCLEOTIDE SEQUENCE [LARGE SCALE GENOMIC DNA]</scope>
    <source>
        <strain evidence="3">cv. O-4</strain>
    </source>
</reference>
<proteinExistence type="predicted"/>
<keyword evidence="1" id="KW-0472">Membrane</keyword>
<dbReference type="Proteomes" id="UP000187203">
    <property type="component" value="Unassembled WGS sequence"/>
</dbReference>
<comment type="caution">
    <text evidence="2">The sequence shown here is derived from an EMBL/GenBank/DDBJ whole genome shotgun (WGS) entry which is preliminary data.</text>
</comment>
<keyword evidence="1" id="KW-1133">Transmembrane helix</keyword>
<protein>
    <submittedName>
        <fullName evidence="2">Uncharacterized protein</fullName>
    </submittedName>
</protein>
<dbReference type="PANTHER" id="PTHR31170">
    <property type="entry name" value="BNAC04G53230D PROTEIN"/>
    <property type="match status" value="1"/>
</dbReference>
<keyword evidence="3" id="KW-1185">Reference proteome</keyword>
<dbReference type="Pfam" id="PF03140">
    <property type="entry name" value="DUF247"/>
    <property type="match status" value="1"/>
</dbReference>
<sequence>MENNSEELLKEFVEGIESKFKIVDEKSQRRLKKDRTIFCVDPLVLEVNGGAYRPKFVIIGPLRRYPSVFEQMEMQKRLYLNSFLQRAENKASLKDFFHLIKDSAAQIYECYGETYCRSWDFLNLTIQQKTPVNDASLGLLIEMVLVDASFVIELFLRAYNKKQSGGSDPFVFEGPGKMQDIRRDLFLAHNQLPFFILEDLYELAFGHNAQPSFLRLACNFFSPYYNQNESIQHIESQSSRAKGSKHFVDLLRTLQLPFPKENPINLGSSLLPTSNKEEERDVRGDQYIYSAVLLRQSGVKFKASTSRCLLEIEFDRGELRIPCLRLDEFTEPFFRNLMAFEQHYYPRETQICDYIFLMGYLIKSTEDVDLLIRRRIIINHLGSNTDVLDLFNNICKHVTPGEKSCYANILSELKAYSAVRHHSWIATLKLQHFSTPWKGVATIAAIVLLVLTLIQTICSLISVI</sequence>
<keyword evidence="1" id="KW-0812">Transmembrane</keyword>